<evidence type="ECO:0008006" key="3">
    <source>
        <dbReference type="Google" id="ProtNLM"/>
    </source>
</evidence>
<proteinExistence type="predicted"/>
<organism evidence="1 2">
    <name type="scientific">Wandonia haliotis</name>
    <dbReference type="NCBI Taxonomy" id="574963"/>
    <lineage>
        <taxon>Bacteria</taxon>
        <taxon>Pseudomonadati</taxon>
        <taxon>Bacteroidota</taxon>
        <taxon>Flavobacteriia</taxon>
        <taxon>Flavobacteriales</taxon>
        <taxon>Crocinitomicaceae</taxon>
        <taxon>Wandonia</taxon>
    </lineage>
</organism>
<sequence>MNILNKIPVKVYYVLIVVLISQTLLSNLYEQYRNEQISDISSEIYKDRLNVGVDLTYYSLLLLDVSKTILTPSVSESEKRLLISEAVNEMKMISKRYSTTEMTVEEREFLEELTHVQVRLLHACQSEDEKAVLVSLDEASILIREMSEIQLEETKTLIGRVNSFSEVATMFSQIETSALIVIMLLIIRHFDRLKLIKPLK</sequence>
<comment type="caution">
    <text evidence="1">The sequence shown here is derived from an EMBL/GenBank/DDBJ whole genome shotgun (WGS) entry which is preliminary data.</text>
</comment>
<gene>
    <name evidence="1" type="ORF">GCM10009118_29780</name>
</gene>
<evidence type="ECO:0000313" key="2">
    <source>
        <dbReference type="Proteomes" id="UP001501126"/>
    </source>
</evidence>
<evidence type="ECO:0000313" key="1">
    <source>
        <dbReference type="EMBL" id="GAA0876568.1"/>
    </source>
</evidence>
<keyword evidence="2" id="KW-1185">Reference proteome</keyword>
<dbReference type="Proteomes" id="UP001501126">
    <property type="component" value="Unassembled WGS sequence"/>
</dbReference>
<protein>
    <recommendedName>
        <fullName evidence="3">Chemotaxis methyl-accepting receptor HlyB-like 4HB MCP domain-containing protein</fullName>
    </recommendedName>
</protein>
<dbReference type="RefSeq" id="WP_343789672.1">
    <property type="nucleotide sequence ID" value="NZ_BAAAFH010000022.1"/>
</dbReference>
<reference evidence="1 2" key="1">
    <citation type="journal article" date="2019" name="Int. J. Syst. Evol. Microbiol.">
        <title>The Global Catalogue of Microorganisms (GCM) 10K type strain sequencing project: providing services to taxonomists for standard genome sequencing and annotation.</title>
        <authorList>
            <consortium name="The Broad Institute Genomics Platform"/>
            <consortium name="The Broad Institute Genome Sequencing Center for Infectious Disease"/>
            <person name="Wu L."/>
            <person name="Ma J."/>
        </authorList>
    </citation>
    <scope>NUCLEOTIDE SEQUENCE [LARGE SCALE GENOMIC DNA]</scope>
    <source>
        <strain evidence="1 2">JCM 16083</strain>
    </source>
</reference>
<name>A0ABN1MTC8_9FLAO</name>
<dbReference type="EMBL" id="BAAAFH010000022">
    <property type="protein sequence ID" value="GAA0876568.1"/>
    <property type="molecule type" value="Genomic_DNA"/>
</dbReference>
<accession>A0ABN1MTC8</accession>